<dbReference type="PANTHER" id="PTHR41677:SF1">
    <property type="entry name" value="FE2OG DIOXYGENASE DOMAIN-CONTAINING PROTEIN"/>
    <property type="match status" value="1"/>
</dbReference>
<dbReference type="PANTHER" id="PTHR41677">
    <property type="entry name" value="YALI0B19030P"/>
    <property type="match status" value="1"/>
</dbReference>
<dbReference type="AlphaFoldDB" id="A0A161TF47"/>
<evidence type="ECO:0008006" key="3">
    <source>
        <dbReference type="Google" id="ProtNLM"/>
    </source>
</evidence>
<dbReference type="GeneID" id="28893988"/>
<dbReference type="STRING" id="1328760.A0A161TF47"/>
<sequence length="386" mass="43405">MATAGVLPPPSSARRPSFKPIIEAAGSKSTAKVGSSEFNPEKHLTFEPPSKVYKMADIGLSDETGVSTVAVSEPFPLFSPEAIRVMREEVLREEVMNNCNYSSNIAACQLRGFAPKYSPFVYEAWKNPKTLEIISRIAGVDLVPVMDFEIGHVNVSVKSEQEKERELANIREAKSRMADEGIAGCPWEDDKPIVGWHTDSYPFVCVLMLSDCSTMVGGETALRTGKGDVVRVRGPQEGCAVVLQGRYITHQALRALGATERITMVTSFRPRSPHARDDTELRTVRPISDLSELYYQFGEYRLEILEERIRSQLRKIRETRGAGKRFDTKAMKNFLTETEDFVSRTDAELIEDEKVQVGYIEEMKYENVKVEDTKAQEHPSKRSRVE</sequence>
<reference evidence="1 2" key="1">
    <citation type="journal article" date="2016" name="Fungal Biol.">
        <title>The genome of Xylona heveae provides a window into fungal endophytism.</title>
        <authorList>
            <person name="Gazis R."/>
            <person name="Kuo A."/>
            <person name="Riley R."/>
            <person name="LaButti K."/>
            <person name="Lipzen A."/>
            <person name="Lin J."/>
            <person name="Amirebrahimi M."/>
            <person name="Hesse C.N."/>
            <person name="Spatafora J.W."/>
            <person name="Henrissat B."/>
            <person name="Hainaut M."/>
            <person name="Grigoriev I.V."/>
            <person name="Hibbett D.S."/>
        </authorList>
    </citation>
    <scope>NUCLEOTIDE SEQUENCE [LARGE SCALE GENOMIC DNA]</scope>
    <source>
        <strain evidence="1 2">TC161</strain>
    </source>
</reference>
<dbReference type="OrthoDB" id="10256055at2759"/>
<dbReference type="RefSeq" id="XP_018190162.1">
    <property type="nucleotide sequence ID" value="XM_018328851.1"/>
</dbReference>
<organism evidence="1 2">
    <name type="scientific">Xylona heveae (strain CBS 132557 / TC161)</name>
    <dbReference type="NCBI Taxonomy" id="1328760"/>
    <lineage>
        <taxon>Eukaryota</taxon>
        <taxon>Fungi</taxon>
        <taxon>Dikarya</taxon>
        <taxon>Ascomycota</taxon>
        <taxon>Pezizomycotina</taxon>
        <taxon>Xylonomycetes</taxon>
        <taxon>Xylonales</taxon>
        <taxon>Xylonaceae</taxon>
        <taxon>Xylona</taxon>
    </lineage>
</organism>
<evidence type="ECO:0000313" key="1">
    <source>
        <dbReference type="EMBL" id="KZF24607.1"/>
    </source>
</evidence>
<dbReference type="OMA" id="CVLMMSD"/>
<dbReference type="Proteomes" id="UP000076632">
    <property type="component" value="Unassembled WGS sequence"/>
</dbReference>
<dbReference type="EMBL" id="KV407456">
    <property type="protein sequence ID" value="KZF24607.1"/>
    <property type="molecule type" value="Genomic_DNA"/>
</dbReference>
<protein>
    <recommendedName>
        <fullName evidence="3">Fe2OG dioxygenase domain-containing protein</fullName>
    </recommendedName>
</protein>
<dbReference type="InParanoid" id="A0A161TF47"/>
<keyword evidence="2" id="KW-1185">Reference proteome</keyword>
<name>A0A161TF47_XYLHT</name>
<proteinExistence type="predicted"/>
<accession>A0A161TF47</accession>
<gene>
    <name evidence="1" type="ORF">L228DRAFT_100083</name>
</gene>
<evidence type="ECO:0000313" key="2">
    <source>
        <dbReference type="Proteomes" id="UP000076632"/>
    </source>
</evidence>